<dbReference type="CDD" id="cd06587">
    <property type="entry name" value="VOC"/>
    <property type="match status" value="1"/>
</dbReference>
<name>A0A543AR58_9ACTN</name>
<dbReference type="Gene3D" id="3.10.180.10">
    <property type="entry name" value="2,3-Dihydroxybiphenyl 1,2-Dioxygenase, domain 1"/>
    <property type="match status" value="1"/>
</dbReference>
<organism evidence="2 3">
    <name type="scientific">Stackebrandtia endophytica</name>
    <dbReference type="NCBI Taxonomy" id="1496996"/>
    <lineage>
        <taxon>Bacteria</taxon>
        <taxon>Bacillati</taxon>
        <taxon>Actinomycetota</taxon>
        <taxon>Actinomycetes</taxon>
        <taxon>Glycomycetales</taxon>
        <taxon>Glycomycetaceae</taxon>
        <taxon>Stackebrandtia</taxon>
    </lineage>
</organism>
<dbReference type="InterPro" id="IPR041581">
    <property type="entry name" value="Glyoxalase_6"/>
</dbReference>
<dbReference type="RefSeq" id="WP_142034553.1">
    <property type="nucleotide sequence ID" value="NZ_JBHTGS010000002.1"/>
</dbReference>
<dbReference type="OrthoDB" id="3295209at2"/>
<dbReference type="SUPFAM" id="SSF54593">
    <property type="entry name" value="Glyoxalase/Bleomycin resistance protein/Dihydroxybiphenyl dioxygenase"/>
    <property type="match status" value="1"/>
</dbReference>
<dbReference type="AlphaFoldDB" id="A0A543AR58"/>
<accession>A0A543AR58</accession>
<dbReference type="PANTHER" id="PTHR35908:SF1">
    <property type="entry name" value="CONSERVED PROTEIN"/>
    <property type="match status" value="1"/>
</dbReference>
<evidence type="ECO:0000313" key="3">
    <source>
        <dbReference type="Proteomes" id="UP000317043"/>
    </source>
</evidence>
<feature type="domain" description="Glyoxalase-like" evidence="1">
    <location>
        <begin position="10"/>
        <end position="117"/>
    </location>
</feature>
<dbReference type="Pfam" id="PF18029">
    <property type="entry name" value="Glyoxalase_6"/>
    <property type="match status" value="1"/>
</dbReference>
<reference evidence="2 3" key="1">
    <citation type="submission" date="2019-06" db="EMBL/GenBank/DDBJ databases">
        <title>Sequencing the genomes of 1000 actinobacteria strains.</title>
        <authorList>
            <person name="Klenk H.-P."/>
        </authorList>
    </citation>
    <scope>NUCLEOTIDE SEQUENCE [LARGE SCALE GENOMIC DNA]</scope>
    <source>
        <strain evidence="2 3">DSM 45928</strain>
    </source>
</reference>
<dbReference type="InterPro" id="IPR029068">
    <property type="entry name" value="Glyas_Bleomycin-R_OHBP_Dase"/>
</dbReference>
<sequence length="131" mass="14376">MAITWQCIDIDCANPVELGRWWAEFLGWRITHETDGEVVLEPPAGSPQDGVSPDILFLKVPEAKAGKNRLHLDLRPDDQAAEVARAEALGATRVNVGQQDSSWVVMADPEGNEFCILRAFTEAELASFASQ</sequence>
<dbReference type="PANTHER" id="PTHR35908">
    <property type="entry name" value="HYPOTHETICAL FUSION PROTEIN"/>
    <property type="match status" value="1"/>
</dbReference>
<proteinExistence type="predicted"/>
<evidence type="ECO:0000313" key="2">
    <source>
        <dbReference type="EMBL" id="TQL75016.1"/>
    </source>
</evidence>
<gene>
    <name evidence="2" type="ORF">FB566_0508</name>
</gene>
<keyword evidence="3" id="KW-1185">Reference proteome</keyword>
<dbReference type="Proteomes" id="UP000317043">
    <property type="component" value="Unassembled WGS sequence"/>
</dbReference>
<dbReference type="EMBL" id="VFOW01000001">
    <property type="protein sequence ID" value="TQL75016.1"/>
    <property type="molecule type" value="Genomic_DNA"/>
</dbReference>
<dbReference type="InParanoid" id="A0A543AR58"/>
<evidence type="ECO:0000259" key="1">
    <source>
        <dbReference type="Pfam" id="PF18029"/>
    </source>
</evidence>
<comment type="caution">
    <text evidence="2">The sequence shown here is derived from an EMBL/GenBank/DDBJ whole genome shotgun (WGS) entry which is preliminary data.</text>
</comment>
<protein>
    <recommendedName>
        <fullName evidence="1">Glyoxalase-like domain-containing protein</fullName>
    </recommendedName>
</protein>